<proteinExistence type="predicted"/>
<accession>A0ABP9PQK0</accession>
<keyword evidence="1" id="KW-0175">Coiled coil</keyword>
<evidence type="ECO:0000256" key="1">
    <source>
        <dbReference type="SAM" id="Coils"/>
    </source>
</evidence>
<name>A0ABP9PQK0_9PSEU</name>
<reference evidence="3" key="1">
    <citation type="journal article" date="2019" name="Int. J. Syst. Evol. Microbiol.">
        <title>The Global Catalogue of Microorganisms (GCM) 10K type strain sequencing project: providing services to taxonomists for standard genome sequencing and annotation.</title>
        <authorList>
            <consortium name="The Broad Institute Genomics Platform"/>
            <consortium name="The Broad Institute Genome Sequencing Center for Infectious Disease"/>
            <person name="Wu L."/>
            <person name="Ma J."/>
        </authorList>
    </citation>
    <scope>NUCLEOTIDE SEQUENCE [LARGE SCALE GENOMIC DNA]</scope>
    <source>
        <strain evidence="3">JCM 18303</strain>
    </source>
</reference>
<dbReference type="Proteomes" id="UP001428817">
    <property type="component" value="Unassembled WGS sequence"/>
</dbReference>
<organism evidence="2 3">
    <name type="scientific">Pseudonocardia eucalypti</name>
    <dbReference type="NCBI Taxonomy" id="648755"/>
    <lineage>
        <taxon>Bacteria</taxon>
        <taxon>Bacillati</taxon>
        <taxon>Actinomycetota</taxon>
        <taxon>Actinomycetes</taxon>
        <taxon>Pseudonocardiales</taxon>
        <taxon>Pseudonocardiaceae</taxon>
        <taxon>Pseudonocardia</taxon>
    </lineage>
</organism>
<gene>
    <name evidence="2" type="ORF">GCM10023321_15950</name>
</gene>
<keyword evidence="3" id="KW-1185">Reference proteome</keyword>
<sequence>MIPSDSAELERLWQQTADAVREEMANFEEELARDFAEMHDRLDAMLAEQRAIVNRLDATIARDEEN</sequence>
<evidence type="ECO:0000313" key="3">
    <source>
        <dbReference type="Proteomes" id="UP001428817"/>
    </source>
</evidence>
<dbReference type="RefSeq" id="WP_185064272.1">
    <property type="nucleotide sequence ID" value="NZ_BAABJP010000007.1"/>
</dbReference>
<dbReference type="EMBL" id="BAABJP010000007">
    <property type="protein sequence ID" value="GAA5150488.1"/>
    <property type="molecule type" value="Genomic_DNA"/>
</dbReference>
<comment type="caution">
    <text evidence="2">The sequence shown here is derived from an EMBL/GenBank/DDBJ whole genome shotgun (WGS) entry which is preliminary data.</text>
</comment>
<feature type="coiled-coil region" evidence="1">
    <location>
        <begin position="10"/>
        <end position="37"/>
    </location>
</feature>
<evidence type="ECO:0000313" key="2">
    <source>
        <dbReference type="EMBL" id="GAA5150488.1"/>
    </source>
</evidence>
<protein>
    <submittedName>
        <fullName evidence="2">Uncharacterized protein</fullName>
    </submittedName>
</protein>